<dbReference type="EMBL" id="BMYF01000009">
    <property type="protein sequence ID" value="GHB36233.1"/>
    <property type="molecule type" value="Genomic_DNA"/>
</dbReference>
<dbReference type="Proteomes" id="UP000642809">
    <property type="component" value="Unassembled WGS sequence"/>
</dbReference>
<dbReference type="Pfam" id="PF03235">
    <property type="entry name" value="GmrSD_N"/>
    <property type="match status" value="1"/>
</dbReference>
<reference evidence="2" key="1">
    <citation type="journal article" date="2014" name="Int. J. Syst. Evol. Microbiol.">
        <title>Complete genome sequence of Corynebacterium casei LMG S-19264T (=DSM 44701T), isolated from a smear-ripened cheese.</title>
        <authorList>
            <consortium name="US DOE Joint Genome Institute (JGI-PGF)"/>
            <person name="Walter F."/>
            <person name="Albersmeier A."/>
            <person name="Kalinowski J."/>
            <person name="Ruckert C."/>
        </authorList>
    </citation>
    <scope>NUCLEOTIDE SEQUENCE</scope>
    <source>
        <strain evidence="2">KCTC 23224</strain>
    </source>
</reference>
<proteinExistence type="predicted"/>
<reference evidence="2" key="2">
    <citation type="submission" date="2020-09" db="EMBL/GenBank/DDBJ databases">
        <authorList>
            <person name="Sun Q."/>
            <person name="Kim S."/>
        </authorList>
    </citation>
    <scope>NUCLEOTIDE SEQUENCE</scope>
    <source>
        <strain evidence="2">KCTC 23224</strain>
    </source>
</reference>
<dbReference type="InterPro" id="IPR004919">
    <property type="entry name" value="GmrSD_N"/>
</dbReference>
<dbReference type="PANTHER" id="PTHR35149:SF2">
    <property type="entry name" value="DUF262 DOMAIN-CONTAINING PROTEIN"/>
    <property type="match status" value="1"/>
</dbReference>
<evidence type="ECO:0000259" key="1">
    <source>
        <dbReference type="Pfam" id="PF03235"/>
    </source>
</evidence>
<name>A0A8J3CY58_9BACT</name>
<sequence length="631" mass="74468">MADLIYSVKSVFQDYVNNGQLYNIPGYQRGYKWTEQQVEQLLKDIHEFETGGDDDLFYCLQNITLVEKDGNFNVVDGQQRLTTLTLLLSYFDEKALVKNKIHYAVREPSNIFLQKVISNEDDFIENIIESQSFEKFIKERNFDFQDIYFMYTAIRCMNSWFGREDKIDKNAFKNKLLNNVKLIVNRISGIEEQELFMNLNAGRVHLDGSDLIRAILITRVAKQEMEEYDSSEVKTVVRLNERRVRIGWELDEINTWWSKDEVKAYFKSFTNIETGEKETIKFNQEKHPINCLYKLWAEKKKEKSIRLTIFEPKKTDSDTKKNDALSLYVSIIGLHRTLKDWYEDREIYHFLGFLFSLRVIAFSKVWEKWNSENITRLNFIDFLKGEIQKAVFGPEPKEGDEENSGITFLLHKIKDYNSNTPTYWKGIPELQKILLLLDIIEHSKEKDKGVPLPFLKPLYFKNYKEDEEHIYPSTPLDITEKKFKDLKDPMKSIEDYLNKLNVGSEYDKLIKWEIKNDEWQDFTAEEKNGKLISLKNEIHQKRPINSIGNLVLLHLSINRGFGNDYYANKRICVINNTENGHYVRQHTLKVFVKQTESSDLNDWTMQDITSNADKIYNVLSDFFTVKETNNG</sequence>
<organism evidence="2 3">
    <name type="scientific">Mongoliitalea lutea</name>
    <dbReference type="NCBI Taxonomy" id="849756"/>
    <lineage>
        <taxon>Bacteria</taxon>
        <taxon>Pseudomonadati</taxon>
        <taxon>Bacteroidota</taxon>
        <taxon>Cytophagia</taxon>
        <taxon>Cytophagales</taxon>
        <taxon>Cyclobacteriaceae</taxon>
        <taxon>Mongoliitalea</taxon>
    </lineage>
</organism>
<dbReference type="AlphaFoldDB" id="A0A8J3CY58"/>
<dbReference type="PANTHER" id="PTHR35149">
    <property type="entry name" value="SLL5132 PROTEIN"/>
    <property type="match status" value="1"/>
</dbReference>
<evidence type="ECO:0000313" key="2">
    <source>
        <dbReference type="EMBL" id="GHB36233.1"/>
    </source>
</evidence>
<dbReference type="RefSeq" id="WP_189580718.1">
    <property type="nucleotide sequence ID" value="NZ_BMYF01000009.1"/>
</dbReference>
<evidence type="ECO:0000313" key="3">
    <source>
        <dbReference type="Proteomes" id="UP000642809"/>
    </source>
</evidence>
<comment type="caution">
    <text evidence="2">The sequence shown here is derived from an EMBL/GenBank/DDBJ whole genome shotgun (WGS) entry which is preliminary data.</text>
</comment>
<protein>
    <recommendedName>
        <fullName evidence="1">GmrSD restriction endonucleases N-terminal domain-containing protein</fullName>
    </recommendedName>
</protein>
<feature type="domain" description="GmrSD restriction endonucleases N-terminal" evidence="1">
    <location>
        <begin position="12"/>
        <end position="216"/>
    </location>
</feature>
<keyword evidence="3" id="KW-1185">Reference proteome</keyword>
<accession>A0A8J3CY58</accession>
<gene>
    <name evidence="2" type="ORF">GCM10008106_16900</name>
</gene>